<dbReference type="SMART" id="SM00448">
    <property type="entry name" value="REC"/>
    <property type="match status" value="1"/>
</dbReference>
<dbReference type="InterPro" id="IPR011006">
    <property type="entry name" value="CheY-like_superfamily"/>
</dbReference>
<dbReference type="PROSITE" id="PS50110">
    <property type="entry name" value="RESPONSE_REGULATORY"/>
    <property type="match status" value="1"/>
</dbReference>
<feature type="DNA-binding region" description="OmpR/PhoB-type" evidence="9">
    <location>
        <begin position="126"/>
        <end position="225"/>
    </location>
</feature>
<dbReference type="RefSeq" id="WP_208842258.1">
    <property type="nucleotide sequence ID" value="NZ_CP072133.1"/>
</dbReference>
<dbReference type="FunFam" id="3.40.50.2300:FF:000021">
    <property type="entry name" value="Two-component system response regulator KdpE"/>
    <property type="match status" value="1"/>
</dbReference>
<dbReference type="Gene3D" id="1.10.10.10">
    <property type="entry name" value="Winged helix-like DNA-binding domain superfamily/Winged helix DNA-binding domain"/>
    <property type="match status" value="1"/>
</dbReference>
<evidence type="ECO:0000256" key="1">
    <source>
        <dbReference type="ARBA" id="ARBA00004496"/>
    </source>
</evidence>
<dbReference type="GO" id="GO:0000987">
    <property type="term" value="F:cis-regulatory region sequence-specific DNA binding"/>
    <property type="evidence" value="ECO:0007669"/>
    <property type="project" value="UniProtKB-ARBA"/>
</dbReference>
<keyword evidence="6 9" id="KW-0238">DNA-binding</keyword>
<dbReference type="Gene3D" id="6.10.250.690">
    <property type="match status" value="1"/>
</dbReference>
<keyword evidence="2" id="KW-0963">Cytoplasm</keyword>
<evidence type="ECO:0000256" key="2">
    <source>
        <dbReference type="ARBA" id="ARBA00022490"/>
    </source>
</evidence>
<dbReference type="InterPro" id="IPR001867">
    <property type="entry name" value="OmpR/PhoB-type_DNA-bd"/>
</dbReference>
<dbReference type="InterPro" id="IPR039420">
    <property type="entry name" value="WalR-like"/>
</dbReference>
<dbReference type="CDD" id="cd00383">
    <property type="entry name" value="trans_reg_C"/>
    <property type="match status" value="1"/>
</dbReference>
<evidence type="ECO:0000313" key="12">
    <source>
        <dbReference type="EMBL" id="QTH70674.1"/>
    </source>
</evidence>
<dbReference type="Pfam" id="PF00486">
    <property type="entry name" value="Trans_reg_C"/>
    <property type="match status" value="1"/>
</dbReference>
<keyword evidence="5" id="KW-0805">Transcription regulation</keyword>
<dbReference type="PANTHER" id="PTHR48111">
    <property type="entry name" value="REGULATOR OF RPOS"/>
    <property type="match status" value="1"/>
</dbReference>
<dbReference type="PROSITE" id="PS51755">
    <property type="entry name" value="OMPR_PHOB"/>
    <property type="match status" value="1"/>
</dbReference>
<protein>
    <submittedName>
        <fullName evidence="12">Response regulator transcription factor</fullName>
    </submittedName>
</protein>
<evidence type="ECO:0000259" key="11">
    <source>
        <dbReference type="PROSITE" id="PS51755"/>
    </source>
</evidence>
<name>A0A975HK72_9GAMM</name>
<dbReference type="EMBL" id="CP072133">
    <property type="protein sequence ID" value="QTH70674.1"/>
    <property type="molecule type" value="Genomic_DNA"/>
</dbReference>
<evidence type="ECO:0000256" key="4">
    <source>
        <dbReference type="ARBA" id="ARBA00023012"/>
    </source>
</evidence>
<keyword evidence="13" id="KW-1185">Reference proteome</keyword>
<comment type="subcellular location">
    <subcellularLocation>
        <location evidence="1">Cytoplasm</location>
    </subcellularLocation>
</comment>
<dbReference type="InterPro" id="IPR036388">
    <property type="entry name" value="WH-like_DNA-bd_sf"/>
</dbReference>
<dbReference type="GO" id="GO:0032993">
    <property type="term" value="C:protein-DNA complex"/>
    <property type="evidence" value="ECO:0007669"/>
    <property type="project" value="TreeGrafter"/>
</dbReference>
<dbReference type="Pfam" id="PF00072">
    <property type="entry name" value="Response_reg"/>
    <property type="match status" value="1"/>
</dbReference>
<dbReference type="Proteomes" id="UP000664904">
    <property type="component" value="Chromosome"/>
</dbReference>
<dbReference type="GO" id="GO:0045893">
    <property type="term" value="P:positive regulation of DNA-templated transcription"/>
    <property type="evidence" value="ECO:0007669"/>
    <property type="project" value="UniProtKB-ARBA"/>
</dbReference>
<dbReference type="SMART" id="SM00862">
    <property type="entry name" value="Trans_reg_C"/>
    <property type="match status" value="1"/>
</dbReference>
<gene>
    <name evidence="12" type="ORF">J5O05_12115</name>
</gene>
<evidence type="ECO:0000256" key="9">
    <source>
        <dbReference type="PROSITE-ProRule" id="PRU01091"/>
    </source>
</evidence>
<dbReference type="AlphaFoldDB" id="A0A975HK72"/>
<dbReference type="GO" id="GO:0042802">
    <property type="term" value="F:identical protein binding"/>
    <property type="evidence" value="ECO:0007669"/>
    <property type="project" value="UniProtKB-ARBA"/>
</dbReference>
<organism evidence="12 13">
    <name type="scientific">Pseudoalteromonas xiamenensis</name>
    <dbReference type="NCBI Taxonomy" id="882626"/>
    <lineage>
        <taxon>Bacteria</taxon>
        <taxon>Pseudomonadati</taxon>
        <taxon>Pseudomonadota</taxon>
        <taxon>Gammaproteobacteria</taxon>
        <taxon>Alteromonadales</taxon>
        <taxon>Pseudoalteromonadaceae</taxon>
        <taxon>Pseudoalteromonas</taxon>
    </lineage>
</organism>
<dbReference type="SUPFAM" id="SSF52172">
    <property type="entry name" value="CheY-like"/>
    <property type="match status" value="1"/>
</dbReference>
<evidence type="ECO:0000256" key="7">
    <source>
        <dbReference type="ARBA" id="ARBA00023163"/>
    </source>
</evidence>
<dbReference type="Gene3D" id="3.40.50.2300">
    <property type="match status" value="1"/>
</dbReference>
<feature type="domain" description="Response regulatory" evidence="10">
    <location>
        <begin position="4"/>
        <end position="117"/>
    </location>
</feature>
<accession>A0A975HK72</accession>
<evidence type="ECO:0000256" key="5">
    <source>
        <dbReference type="ARBA" id="ARBA00023015"/>
    </source>
</evidence>
<dbReference type="CDD" id="cd17620">
    <property type="entry name" value="REC_OmpR_KdpE-like"/>
    <property type="match status" value="1"/>
</dbReference>
<evidence type="ECO:0000313" key="13">
    <source>
        <dbReference type="Proteomes" id="UP000664904"/>
    </source>
</evidence>
<keyword evidence="4" id="KW-0902">Two-component regulatory system</keyword>
<evidence type="ECO:0000259" key="10">
    <source>
        <dbReference type="PROSITE" id="PS50110"/>
    </source>
</evidence>
<dbReference type="PANTHER" id="PTHR48111:SF50">
    <property type="entry name" value="KDP OPERON TRANSCRIPTIONAL REGULATORY PROTEIN KDPE"/>
    <property type="match status" value="1"/>
</dbReference>
<dbReference type="GO" id="GO:0000156">
    <property type="term" value="F:phosphorelay response regulator activity"/>
    <property type="evidence" value="ECO:0007669"/>
    <property type="project" value="TreeGrafter"/>
</dbReference>
<dbReference type="GO" id="GO:0005829">
    <property type="term" value="C:cytosol"/>
    <property type="evidence" value="ECO:0007669"/>
    <property type="project" value="TreeGrafter"/>
</dbReference>
<evidence type="ECO:0000256" key="8">
    <source>
        <dbReference type="PROSITE-ProRule" id="PRU00169"/>
    </source>
</evidence>
<dbReference type="KEGG" id="pxi:J5O05_12115"/>
<keyword evidence="3 8" id="KW-0597">Phosphoprotein</keyword>
<evidence type="ECO:0000256" key="6">
    <source>
        <dbReference type="ARBA" id="ARBA00023125"/>
    </source>
</evidence>
<sequence length="234" mass="26464">MNKKILVIDDEPKIRSFIRISLHAEGFTCVEATTAKEGLQMFNDEKPHLIILDLGLPDQDGYQVLRELRQSSRVPVLVLTARDEEAQKIKLLEGGANDYLSKPFGVKELVARIKVLLRDINYQPTPSMLHFEGISIDTQDQKVTIDGVTTSLTKKEFALLIRLAQAPNQLLTQNQLLSEIWGQSHTEDSHYLRVLITQLRKKLDDDADAPRFIKTEPGIGYRFVCQALTPQSEA</sequence>
<dbReference type="InterPro" id="IPR001789">
    <property type="entry name" value="Sig_transdc_resp-reg_receiver"/>
</dbReference>
<feature type="domain" description="OmpR/PhoB-type" evidence="11">
    <location>
        <begin position="126"/>
        <end position="225"/>
    </location>
</feature>
<feature type="modified residue" description="4-aspartylphosphate" evidence="8">
    <location>
        <position position="53"/>
    </location>
</feature>
<proteinExistence type="predicted"/>
<evidence type="ECO:0000256" key="3">
    <source>
        <dbReference type="ARBA" id="ARBA00022553"/>
    </source>
</evidence>
<reference evidence="12" key="1">
    <citation type="submission" date="2021-03" db="EMBL/GenBank/DDBJ databases">
        <title>Complete Genome of Pseudoalteromonas xiamenensis STKMTI.2, a new potential marine bacterium producing anti-Vibrio compounds.</title>
        <authorList>
            <person name="Handayani D.P."/>
            <person name="Isnansetyo A."/>
            <person name="Istiqomah I."/>
            <person name="Jumina J."/>
        </authorList>
    </citation>
    <scope>NUCLEOTIDE SEQUENCE</scope>
    <source>
        <strain evidence="12">STKMTI.2</strain>
    </source>
</reference>
<keyword evidence="7" id="KW-0804">Transcription</keyword>